<evidence type="ECO:0000313" key="2">
    <source>
        <dbReference type="EMBL" id="CAJ1961899.1"/>
    </source>
</evidence>
<reference evidence="2" key="1">
    <citation type="submission" date="2023-08" db="EMBL/GenBank/DDBJ databases">
        <authorList>
            <person name="Audoor S."/>
            <person name="Bilcke G."/>
        </authorList>
    </citation>
    <scope>NUCLEOTIDE SEQUENCE</scope>
</reference>
<keyword evidence="1" id="KW-0732">Signal</keyword>
<protein>
    <submittedName>
        <fullName evidence="2">Uncharacterized protein</fullName>
    </submittedName>
</protein>
<organism evidence="2 3">
    <name type="scientific">Cylindrotheca closterium</name>
    <dbReference type="NCBI Taxonomy" id="2856"/>
    <lineage>
        <taxon>Eukaryota</taxon>
        <taxon>Sar</taxon>
        <taxon>Stramenopiles</taxon>
        <taxon>Ochrophyta</taxon>
        <taxon>Bacillariophyta</taxon>
        <taxon>Bacillariophyceae</taxon>
        <taxon>Bacillariophycidae</taxon>
        <taxon>Bacillariales</taxon>
        <taxon>Bacillariaceae</taxon>
        <taxon>Cylindrotheca</taxon>
    </lineage>
</organism>
<evidence type="ECO:0000256" key="1">
    <source>
        <dbReference type="SAM" id="SignalP"/>
    </source>
</evidence>
<dbReference type="EMBL" id="CAKOGP040002091">
    <property type="protein sequence ID" value="CAJ1961899.1"/>
    <property type="molecule type" value="Genomic_DNA"/>
</dbReference>
<comment type="caution">
    <text evidence="2">The sequence shown here is derived from an EMBL/GenBank/DDBJ whole genome shotgun (WGS) entry which is preliminary data.</text>
</comment>
<proteinExistence type="predicted"/>
<sequence length="271" mass="28456">MKFSSALLLVNIVAFSDAGAPKVSMPKVSVGLNVGEDAAGKPLGGLEPRVQWQQTGTVAGCDVEGGFSADITNTDEVPSPSYWGKIKKSFEGIGDLSLRGDVDSAFMEKVALELRASGYGTDAQVQGSVDTKSRTGSVSKIQVSKTVDALGGSLKVNPSYNVPSSAVGAKIGYSLDNTSVQVDSTAKKITVAHCFGKDTVTPSVTTGGDFSLSYSRTLPEGTVTTSWTPDDSIGVTWDDGEWQTTFKAPLDGLVNVNQGIKVNMRRTIDFN</sequence>
<accession>A0AAD2G3X7</accession>
<feature type="chain" id="PRO_5042055601" evidence="1">
    <location>
        <begin position="19"/>
        <end position="271"/>
    </location>
</feature>
<feature type="signal peptide" evidence="1">
    <location>
        <begin position="1"/>
        <end position="18"/>
    </location>
</feature>
<name>A0AAD2G3X7_9STRA</name>
<keyword evidence="3" id="KW-1185">Reference proteome</keyword>
<evidence type="ECO:0000313" key="3">
    <source>
        <dbReference type="Proteomes" id="UP001295423"/>
    </source>
</evidence>
<dbReference type="Proteomes" id="UP001295423">
    <property type="component" value="Unassembled WGS sequence"/>
</dbReference>
<gene>
    <name evidence="2" type="ORF">CYCCA115_LOCUS19429</name>
</gene>
<dbReference type="AlphaFoldDB" id="A0AAD2G3X7"/>